<dbReference type="Proteomes" id="UP001228446">
    <property type="component" value="Unassembled WGS sequence"/>
</dbReference>
<evidence type="ECO:0000259" key="1">
    <source>
        <dbReference type="Pfam" id="PF25816"/>
    </source>
</evidence>
<accession>A0ABU1B2L5</accession>
<sequence>MKSSQFKYHETSWYDLPEFGFKIHISGTIENYTDMYELVIPYLISKNVSFKYLE</sequence>
<reference evidence="2 3" key="1">
    <citation type="submission" date="2023-08" db="EMBL/GenBank/DDBJ databases">
        <title>Streptococcus ruminantium-associated sheep mastitis outbreak detected in Italy is distinct from bovine isolates.</title>
        <authorList>
            <person name="Rosa M.N."/>
            <person name="Vezina B."/>
            <person name="Tola S."/>
        </authorList>
    </citation>
    <scope>NUCLEOTIDE SEQUENCE [LARGE SCALE GENOMIC DNA]</scope>
    <source>
        <strain evidence="2 3">OM6730</strain>
    </source>
</reference>
<evidence type="ECO:0000313" key="2">
    <source>
        <dbReference type="EMBL" id="MDQ8833088.1"/>
    </source>
</evidence>
<evidence type="ECO:0000313" key="3">
    <source>
        <dbReference type="Proteomes" id="UP001228446"/>
    </source>
</evidence>
<comment type="caution">
    <text evidence="2">The sequence shown here is derived from an EMBL/GenBank/DDBJ whole genome shotgun (WGS) entry which is preliminary data.</text>
</comment>
<keyword evidence="3" id="KW-1185">Reference proteome</keyword>
<organism evidence="2 3">
    <name type="scientific">Streptococcus ruminantium</name>
    <dbReference type="NCBI Taxonomy" id="1917441"/>
    <lineage>
        <taxon>Bacteria</taxon>
        <taxon>Bacillati</taxon>
        <taxon>Bacillota</taxon>
        <taxon>Bacilli</taxon>
        <taxon>Lactobacillales</taxon>
        <taxon>Streptococcaceae</taxon>
        <taxon>Streptococcus</taxon>
    </lineage>
</organism>
<dbReference type="InterPro" id="IPR057929">
    <property type="entry name" value="RamC_N"/>
</dbReference>
<proteinExistence type="predicted"/>
<protein>
    <recommendedName>
        <fullName evidence="1">RamC N-terminal domain-containing protein</fullName>
    </recommendedName>
</protein>
<dbReference type="RefSeq" id="WP_308937916.1">
    <property type="nucleotide sequence ID" value="NZ_JAVIBP010000012.1"/>
</dbReference>
<dbReference type="EMBL" id="JAVIBX010000013">
    <property type="protein sequence ID" value="MDQ8833088.1"/>
    <property type="molecule type" value="Genomic_DNA"/>
</dbReference>
<name>A0ABU1B2L5_9STRE</name>
<dbReference type="Pfam" id="PF25816">
    <property type="entry name" value="RamC_N"/>
    <property type="match status" value="1"/>
</dbReference>
<feature type="domain" description="RamC N-terminal" evidence="1">
    <location>
        <begin position="14"/>
        <end position="53"/>
    </location>
</feature>
<gene>
    <name evidence="2" type="ORF">RFF62_04710</name>
</gene>